<comment type="caution">
    <text evidence="5">The sequence shown here is derived from an EMBL/GenBank/DDBJ whole genome shotgun (WGS) entry which is preliminary data.</text>
</comment>
<feature type="compositionally biased region" description="Polar residues" evidence="3">
    <location>
        <begin position="288"/>
        <end position="307"/>
    </location>
</feature>
<protein>
    <recommendedName>
        <fullName evidence="1">magnesium chelatase</fullName>
        <ecNumber evidence="1">6.6.1.1</ecNumber>
    </recommendedName>
</protein>
<evidence type="ECO:0000259" key="4">
    <source>
        <dbReference type="Pfam" id="PF17863"/>
    </source>
</evidence>
<evidence type="ECO:0000256" key="3">
    <source>
        <dbReference type="SAM" id="MobiDB-lite"/>
    </source>
</evidence>
<feature type="domain" description="ChlI/MoxR AAA lid" evidence="4">
    <location>
        <begin position="381"/>
        <end position="439"/>
    </location>
</feature>
<dbReference type="EC" id="6.6.1.1" evidence="1"/>
<feature type="region of interest" description="Disordered" evidence="3">
    <location>
        <begin position="115"/>
        <end position="146"/>
    </location>
</feature>
<evidence type="ECO:0000256" key="1">
    <source>
        <dbReference type="ARBA" id="ARBA00012825"/>
    </source>
</evidence>
<keyword evidence="6" id="KW-1185">Reference proteome</keyword>
<dbReference type="Pfam" id="PF17863">
    <property type="entry name" value="AAA_lid_2"/>
    <property type="match status" value="1"/>
</dbReference>
<dbReference type="GO" id="GO:0016851">
    <property type="term" value="F:magnesium chelatase activity"/>
    <property type="evidence" value="ECO:0007669"/>
    <property type="project" value="UniProtKB-EC"/>
</dbReference>
<sequence>MADEDLVNKIRELGDVDLAVLLCLISREHCIVSTDAEYLDDLTVELQLVASRTFGLDSVVVDCTPEITLDDLVAALQLPQPQSQPIPTPGLSPLHARNSEAYFNAYHSGGSVGLGKHLQQHHHGSLRPSSGSRSTAAVSPSRVSLPSAATQQPQIANIVLARNLDCAPKAVQIQCLELMRTRRIFTRTAVQACPKQFLLIAVLGSESAGQARLTKHLNDHFYISHWQDPEDGFAHMEEEEEEGDKGEEYQTFDEDNNRGAPENADRDKDDDTASQASAESVVRRTRGSKTPSTPTMSIGPESGQQQTVATDWAIPTQGVSHTVDNKNRSNKNNYTSSGSGNPIYKPVFTETDISTLSSLSLQAHVDIEVQRYQMNIIAFLRMHRAVAPGSVPPTATTHFRTLIRALATLHGLEFVTPELVQLAARKIYAHRIVIVPPDRERSMQWGSDLSAVKALLEGVRPEDVVEDVLGIVDVPL</sequence>
<organism evidence="5 6">
    <name type="scientific">Xylaria bambusicola</name>
    <dbReference type="NCBI Taxonomy" id="326684"/>
    <lineage>
        <taxon>Eukaryota</taxon>
        <taxon>Fungi</taxon>
        <taxon>Dikarya</taxon>
        <taxon>Ascomycota</taxon>
        <taxon>Pezizomycotina</taxon>
        <taxon>Sordariomycetes</taxon>
        <taxon>Xylariomycetidae</taxon>
        <taxon>Xylariales</taxon>
        <taxon>Xylariaceae</taxon>
        <taxon>Xylaria</taxon>
    </lineage>
</organism>
<gene>
    <name evidence="5" type="ORF">RRF57_006512</name>
</gene>
<dbReference type="PANTHER" id="PTHR11603">
    <property type="entry name" value="AAA FAMILY ATPASE"/>
    <property type="match status" value="1"/>
</dbReference>
<dbReference type="Gene3D" id="1.10.8.80">
    <property type="entry name" value="Magnesium chelatase subunit I, C-Terminal domain"/>
    <property type="match status" value="1"/>
</dbReference>
<dbReference type="EMBL" id="JAWHQM010000017">
    <property type="protein sequence ID" value="KAK5630797.1"/>
    <property type="molecule type" value="Genomic_DNA"/>
</dbReference>
<accession>A0AAN7Z5M2</accession>
<feature type="compositionally biased region" description="Acidic residues" evidence="3">
    <location>
        <begin position="237"/>
        <end position="254"/>
    </location>
</feature>
<feature type="compositionally biased region" description="Polar residues" evidence="3">
    <location>
        <begin position="127"/>
        <end position="146"/>
    </location>
</feature>
<dbReference type="Proteomes" id="UP001305414">
    <property type="component" value="Unassembled WGS sequence"/>
</dbReference>
<evidence type="ECO:0000313" key="5">
    <source>
        <dbReference type="EMBL" id="KAK5630797.1"/>
    </source>
</evidence>
<dbReference type="AlphaFoldDB" id="A0AAN7Z5M2"/>
<dbReference type="PANTHER" id="PTHR11603:SF132">
    <property type="entry name" value="C2H2-TYPE DOMAIN-CONTAINING PROTEIN"/>
    <property type="match status" value="1"/>
</dbReference>
<dbReference type="InterPro" id="IPR041628">
    <property type="entry name" value="ChlI/MoxR_AAA_lid"/>
</dbReference>
<reference evidence="5 6" key="1">
    <citation type="submission" date="2023-10" db="EMBL/GenBank/DDBJ databases">
        <title>Draft genome sequence of Xylaria bambusicola isolate GMP-LS, the root and basal stem rot pathogen of sugarcane in Indonesia.</title>
        <authorList>
            <person name="Selvaraj P."/>
            <person name="Muralishankar V."/>
            <person name="Muruganantham S."/>
            <person name="Sp S."/>
            <person name="Haryani S."/>
            <person name="Lau K.J.X."/>
            <person name="Naqvi N.I."/>
        </authorList>
    </citation>
    <scope>NUCLEOTIDE SEQUENCE [LARGE SCALE GENOMIC DNA]</scope>
    <source>
        <strain evidence="5">GMP-LS</strain>
    </source>
</reference>
<evidence type="ECO:0000256" key="2">
    <source>
        <dbReference type="ARBA" id="ARBA00023444"/>
    </source>
</evidence>
<name>A0AAN7Z5M2_9PEZI</name>
<dbReference type="InterPro" id="IPR052041">
    <property type="entry name" value="Nucleic_acid_metab_PIN/TRAM"/>
</dbReference>
<comment type="pathway">
    <text evidence="2">Porphyrin-containing compound metabolism.</text>
</comment>
<proteinExistence type="predicted"/>
<feature type="region of interest" description="Disordered" evidence="3">
    <location>
        <begin position="235"/>
        <end position="307"/>
    </location>
</feature>
<evidence type="ECO:0000313" key="6">
    <source>
        <dbReference type="Proteomes" id="UP001305414"/>
    </source>
</evidence>